<accession>A0ABN7RCL5</accession>
<proteinExistence type="predicted"/>
<evidence type="ECO:0000313" key="1">
    <source>
        <dbReference type="EMBL" id="CAG5072965.1"/>
    </source>
</evidence>
<gene>
    <name evidence="1" type="ORF">DYBT9623_04498</name>
</gene>
<comment type="caution">
    <text evidence="1">The sequence shown here is derived from an EMBL/GenBank/DDBJ whole genome shotgun (WGS) entry which is preliminary data.</text>
</comment>
<name>A0ABN7RCL5_9BACT</name>
<reference evidence="1 2" key="1">
    <citation type="submission" date="2021-04" db="EMBL/GenBank/DDBJ databases">
        <authorList>
            <person name="Rodrigo-Torres L."/>
            <person name="Arahal R. D."/>
            <person name="Lucena T."/>
        </authorList>
    </citation>
    <scope>NUCLEOTIDE SEQUENCE [LARGE SCALE GENOMIC DNA]</scope>
    <source>
        <strain evidence="1 2">CECT 9623</strain>
    </source>
</reference>
<dbReference type="EMBL" id="CAJRAU010000007">
    <property type="protein sequence ID" value="CAG5072965.1"/>
    <property type="molecule type" value="Genomic_DNA"/>
</dbReference>
<evidence type="ECO:0000313" key="2">
    <source>
        <dbReference type="Proteomes" id="UP000679725"/>
    </source>
</evidence>
<keyword evidence="2" id="KW-1185">Reference proteome</keyword>
<organism evidence="1 2">
    <name type="scientific">Dyadobacter linearis</name>
    <dbReference type="NCBI Taxonomy" id="2823330"/>
    <lineage>
        <taxon>Bacteria</taxon>
        <taxon>Pseudomonadati</taxon>
        <taxon>Bacteroidota</taxon>
        <taxon>Cytophagia</taxon>
        <taxon>Cytophagales</taxon>
        <taxon>Spirosomataceae</taxon>
        <taxon>Dyadobacter</taxon>
    </lineage>
</organism>
<sequence>MSSLAYSDTSAFVRQICTCQIMSLNTPIGVFYGHTLGTVSYIRECNVDSFIHLVGFVSRICFHPPTLKRNTVSAPGK</sequence>
<protein>
    <submittedName>
        <fullName evidence="1">Uncharacterized protein</fullName>
    </submittedName>
</protein>
<dbReference type="Proteomes" id="UP000679725">
    <property type="component" value="Unassembled WGS sequence"/>
</dbReference>